<comment type="caution">
    <text evidence="4">The sequence shown here is derived from an EMBL/GenBank/DDBJ whole genome shotgun (WGS) entry which is preliminary data.</text>
</comment>
<dbReference type="PROSITE" id="PS51257">
    <property type="entry name" value="PROKAR_LIPOPROTEIN"/>
    <property type="match status" value="1"/>
</dbReference>
<evidence type="ECO:0000259" key="3">
    <source>
        <dbReference type="Pfam" id="PF14016"/>
    </source>
</evidence>
<evidence type="ECO:0000313" key="5">
    <source>
        <dbReference type="Proteomes" id="UP000619486"/>
    </source>
</evidence>
<gene>
    <name evidence="4" type="ORF">GCM10014713_08680</name>
</gene>
<dbReference type="EMBL" id="BMQQ01000002">
    <property type="protein sequence ID" value="GGT18120.1"/>
    <property type="molecule type" value="Genomic_DNA"/>
</dbReference>
<evidence type="ECO:0000256" key="1">
    <source>
        <dbReference type="SAM" id="MobiDB-lite"/>
    </source>
</evidence>
<dbReference type="RefSeq" id="WP_019890256.1">
    <property type="nucleotide sequence ID" value="NZ_BMQQ01000002.1"/>
</dbReference>
<dbReference type="Pfam" id="PF14016">
    <property type="entry name" value="DUF4232"/>
    <property type="match status" value="1"/>
</dbReference>
<organism evidence="4 5">
    <name type="scientific">Streptomyces purpureus</name>
    <dbReference type="NCBI Taxonomy" id="1951"/>
    <lineage>
        <taxon>Bacteria</taxon>
        <taxon>Bacillati</taxon>
        <taxon>Actinomycetota</taxon>
        <taxon>Actinomycetes</taxon>
        <taxon>Kitasatosporales</taxon>
        <taxon>Streptomycetaceae</taxon>
        <taxon>Streptomyces</taxon>
    </lineage>
</organism>
<reference evidence="4" key="1">
    <citation type="journal article" date="2014" name="Int. J. Syst. Evol. Microbiol.">
        <title>Complete genome sequence of Corynebacterium casei LMG S-19264T (=DSM 44701T), isolated from a smear-ripened cheese.</title>
        <authorList>
            <consortium name="US DOE Joint Genome Institute (JGI-PGF)"/>
            <person name="Walter F."/>
            <person name="Albersmeier A."/>
            <person name="Kalinowski J."/>
            <person name="Ruckert C."/>
        </authorList>
    </citation>
    <scope>NUCLEOTIDE SEQUENCE</scope>
    <source>
        <strain evidence="4">JCM 3172</strain>
    </source>
</reference>
<dbReference type="InterPro" id="IPR025326">
    <property type="entry name" value="DUF4232"/>
</dbReference>
<sequence>MRTFSIRRTAVAAAVLAAALSATACGADDVTKDPSPAAKGVTAGPSASALPPTGGTDTAGKDTSGEDTSGKETAGQGSSGKGGATGHQPTGGAKEQGGQAKAVTCTGYNTKVVADRPARPINHLLLTATNKGSVPCDLYGAPFLRFGQDQAATAIDEATRPQSVIRLAPGQSAYAAVVLAGERTGSEAGGRDVTQLAVLFAAGDGSGSTGRSVSLKLQAGTYKTDDAKVTYWQNSLDDALGY</sequence>
<accession>A0A918GYA1</accession>
<feature type="region of interest" description="Disordered" evidence="1">
    <location>
        <begin position="27"/>
        <end position="100"/>
    </location>
</feature>
<name>A0A918GYA1_9ACTN</name>
<evidence type="ECO:0000313" key="4">
    <source>
        <dbReference type="EMBL" id="GGT18120.1"/>
    </source>
</evidence>
<dbReference type="AlphaFoldDB" id="A0A918GYA1"/>
<feature type="compositionally biased region" description="Low complexity" evidence="1">
    <location>
        <begin position="91"/>
        <end position="100"/>
    </location>
</feature>
<dbReference type="Proteomes" id="UP000619486">
    <property type="component" value="Unassembled WGS sequence"/>
</dbReference>
<proteinExistence type="predicted"/>
<feature type="signal peptide" evidence="2">
    <location>
        <begin position="1"/>
        <end position="27"/>
    </location>
</feature>
<keyword evidence="2" id="KW-0732">Signal</keyword>
<reference evidence="4" key="2">
    <citation type="submission" date="2020-09" db="EMBL/GenBank/DDBJ databases">
        <authorList>
            <person name="Sun Q."/>
            <person name="Ohkuma M."/>
        </authorList>
    </citation>
    <scope>NUCLEOTIDE SEQUENCE</scope>
    <source>
        <strain evidence="4">JCM 3172</strain>
    </source>
</reference>
<protein>
    <recommendedName>
        <fullName evidence="3">DUF4232 domain-containing protein</fullName>
    </recommendedName>
</protein>
<feature type="domain" description="DUF4232" evidence="3">
    <location>
        <begin position="105"/>
        <end position="233"/>
    </location>
</feature>
<feature type="chain" id="PRO_5037357347" description="DUF4232 domain-containing protein" evidence="2">
    <location>
        <begin position="28"/>
        <end position="242"/>
    </location>
</feature>
<evidence type="ECO:0000256" key="2">
    <source>
        <dbReference type="SAM" id="SignalP"/>
    </source>
</evidence>
<keyword evidence="5" id="KW-1185">Reference proteome</keyword>
<feature type="compositionally biased region" description="Basic and acidic residues" evidence="1">
    <location>
        <begin position="59"/>
        <end position="70"/>
    </location>
</feature>